<feature type="coiled-coil region" evidence="1">
    <location>
        <begin position="255"/>
        <end position="295"/>
    </location>
</feature>
<reference evidence="3" key="2">
    <citation type="submission" date="2023-04" db="EMBL/GenBank/DDBJ databases">
        <authorList>
            <person name="Bruccoleri R.E."/>
            <person name="Oakeley E.J."/>
            <person name="Faust A.-M."/>
            <person name="Dessus-Babus S."/>
            <person name="Altorfer M."/>
            <person name="Burckhardt D."/>
            <person name="Oertli M."/>
            <person name="Naumann U."/>
            <person name="Petersen F."/>
            <person name="Wong J."/>
        </authorList>
    </citation>
    <scope>NUCLEOTIDE SEQUENCE</scope>
    <source>
        <strain evidence="3">GSM-AAB239-AS_SAM_17_03QT</strain>
        <tissue evidence="3">Leaf</tissue>
    </source>
</reference>
<dbReference type="EMBL" id="JANAVB010010199">
    <property type="protein sequence ID" value="KAJ6839081.1"/>
    <property type="molecule type" value="Genomic_DNA"/>
</dbReference>
<feature type="compositionally biased region" description="Basic and acidic residues" evidence="2">
    <location>
        <begin position="226"/>
        <end position="235"/>
    </location>
</feature>
<accession>A0AAX6HET3</accession>
<feature type="region of interest" description="Disordered" evidence="2">
    <location>
        <begin position="201"/>
        <end position="235"/>
    </location>
</feature>
<keyword evidence="1" id="KW-0175">Coiled coil</keyword>
<name>A0AAX6HET3_IRIPA</name>
<reference evidence="3" key="1">
    <citation type="journal article" date="2023" name="GigaByte">
        <title>Genome assembly of the bearded iris, Iris pallida Lam.</title>
        <authorList>
            <person name="Bruccoleri R.E."/>
            <person name="Oakeley E.J."/>
            <person name="Faust A.M.E."/>
            <person name="Altorfer M."/>
            <person name="Dessus-Babus S."/>
            <person name="Burckhardt D."/>
            <person name="Oertli M."/>
            <person name="Naumann U."/>
            <person name="Petersen F."/>
            <person name="Wong J."/>
        </authorList>
    </citation>
    <scope>NUCLEOTIDE SEQUENCE</scope>
    <source>
        <strain evidence="3">GSM-AAB239-AS_SAM_17_03QT</strain>
    </source>
</reference>
<dbReference type="PANTHER" id="PTHR36051">
    <property type="entry name" value="DYNAMIN"/>
    <property type="match status" value="1"/>
</dbReference>
<evidence type="ECO:0000256" key="1">
    <source>
        <dbReference type="SAM" id="Coils"/>
    </source>
</evidence>
<dbReference type="AlphaFoldDB" id="A0AAX6HET3"/>
<gene>
    <name evidence="3" type="ORF">M6B38_316410</name>
</gene>
<evidence type="ECO:0000256" key="2">
    <source>
        <dbReference type="SAM" id="MobiDB-lite"/>
    </source>
</evidence>
<evidence type="ECO:0000313" key="3">
    <source>
        <dbReference type="EMBL" id="KAJ6839081.1"/>
    </source>
</evidence>
<keyword evidence="4" id="KW-1185">Reference proteome</keyword>
<comment type="caution">
    <text evidence="3">The sequence shown here is derived from an EMBL/GenBank/DDBJ whole genome shotgun (WGS) entry which is preliminary data.</text>
</comment>
<protein>
    <submittedName>
        <fullName evidence="3">Uncharacterized protein</fullName>
    </submittedName>
</protein>
<sequence>MKDPVATSSSSSSIDWGGSNSNSNSMASFPMENPFSLKVGQVFTGFGIGCGIGIGVGRPIYLGAIPALQQVMSATRGATDAFSGVGTNVNSVLRKLGAKNIEAGVGCGVGLGHGFGVGIALKPGMVNRMKSSVAHLVIKLAMSMGLAPRLPSIESVIPGSVQSSLLKASPLVSVLRSTSGGNVQPSLDNLFRLASNTTGIDGQLSRSNGSSHIGPSHIPSGSEGSTSDKSHGSRTEKVLDSFLNNPVFKNEVGEINSLAENLRSENNVLQVLLRNQQAIQELMEENQKLRQVLIEDLKVPSSKLQASTGSVTRSNYPCSDCFECRRRRRRRAAR</sequence>
<dbReference type="Proteomes" id="UP001140949">
    <property type="component" value="Unassembled WGS sequence"/>
</dbReference>
<proteinExistence type="predicted"/>
<evidence type="ECO:0000313" key="4">
    <source>
        <dbReference type="Proteomes" id="UP001140949"/>
    </source>
</evidence>
<feature type="compositionally biased region" description="Polar residues" evidence="2">
    <location>
        <begin position="201"/>
        <end position="213"/>
    </location>
</feature>
<organism evidence="3 4">
    <name type="scientific">Iris pallida</name>
    <name type="common">Sweet iris</name>
    <dbReference type="NCBI Taxonomy" id="29817"/>
    <lineage>
        <taxon>Eukaryota</taxon>
        <taxon>Viridiplantae</taxon>
        <taxon>Streptophyta</taxon>
        <taxon>Embryophyta</taxon>
        <taxon>Tracheophyta</taxon>
        <taxon>Spermatophyta</taxon>
        <taxon>Magnoliopsida</taxon>
        <taxon>Liliopsida</taxon>
        <taxon>Asparagales</taxon>
        <taxon>Iridaceae</taxon>
        <taxon>Iridoideae</taxon>
        <taxon>Irideae</taxon>
        <taxon>Iris</taxon>
    </lineage>
</organism>
<dbReference type="PANTHER" id="PTHR36051:SF2">
    <property type="entry name" value="DYNAMIN"/>
    <property type="match status" value="1"/>
</dbReference>